<keyword evidence="1" id="KW-0812">Transmembrane</keyword>
<dbReference type="EMBL" id="APAU02000028">
    <property type="protein sequence ID" value="EUB60673.1"/>
    <property type="molecule type" value="Genomic_DNA"/>
</dbReference>
<comment type="caution">
    <text evidence="2">The sequence shown here is derived from an EMBL/GenBank/DDBJ whole genome shotgun (WGS) entry which is preliminary data.</text>
</comment>
<sequence>MSPMIMVADKVRDLLYTIFCFALVFFIAWPVAFSLAAIYVLFVPFAAWIPPLEMRLDDILGALKLPLTWTKRAIHFITGTGENHTAPLRRPTLMEEEHMLQMGESAMTLDRMIGNDP</sequence>
<dbReference type="GeneID" id="36340221"/>
<keyword evidence="1" id="KW-0472">Membrane</keyword>
<keyword evidence="3" id="KW-1185">Reference proteome</keyword>
<proteinExistence type="predicted"/>
<dbReference type="Proteomes" id="UP000019149">
    <property type="component" value="Unassembled WGS sequence"/>
</dbReference>
<keyword evidence="1" id="KW-1133">Transmembrane helix</keyword>
<feature type="transmembrane region" description="Helical" evidence="1">
    <location>
        <begin position="14"/>
        <end position="47"/>
    </location>
</feature>
<dbReference type="CTD" id="36340221"/>
<dbReference type="KEGG" id="egl:EGR_04506"/>
<dbReference type="AlphaFoldDB" id="W6UHZ2"/>
<accession>W6UHZ2</accession>
<gene>
    <name evidence="2" type="ORF">EGR_04506</name>
</gene>
<evidence type="ECO:0000256" key="1">
    <source>
        <dbReference type="SAM" id="Phobius"/>
    </source>
</evidence>
<dbReference type="OrthoDB" id="8912589at2759"/>
<organism evidence="2 3">
    <name type="scientific">Echinococcus granulosus</name>
    <name type="common">Hydatid tapeworm</name>
    <dbReference type="NCBI Taxonomy" id="6210"/>
    <lineage>
        <taxon>Eukaryota</taxon>
        <taxon>Metazoa</taxon>
        <taxon>Spiralia</taxon>
        <taxon>Lophotrochozoa</taxon>
        <taxon>Platyhelminthes</taxon>
        <taxon>Cestoda</taxon>
        <taxon>Eucestoda</taxon>
        <taxon>Cyclophyllidea</taxon>
        <taxon>Taeniidae</taxon>
        <taxon>Echinococcus</taxon>
        <taxon>Echinococcus granulosus group</taxon>
    </lineage>
</organism>
<name>W6UHZ2_ECHGR</name>
<dbReference type="RefSeq" id="XP_024351869.1">
    <property type="nucleotide sequence ID" value="XM_024493755.1"/>
</dbReference>
<protein>
    <submittedName>
        <fullName evidence="2">Uncharacterized protein</fullName>
    </submittedName>
</protein>
<reference evidence="2 3" key="1">
    <citation type="journal article" date="2013" name="Nat. Genet.">
        <title>The genome of the hydatid tapeworm Echinococcus granulosus.</title>
        <authorList>
            <person name="Zheng H."/>
            <person name="Zhang W."/>
            <person name="Zhang L."/>
            <person name="Zhang Z."/>
            <person name="Li J."/>
            <person name="Lu G."/>
            <person name="Zhu Y."/>
            <person name="Wang Y."/>
            <person name="Huang Y."/>
            <person name="Liu J."/>
            <person name="Kang H."/>
            <person name="Chen J."/>
            <person name="Wang L."/>
            <person name="Chen A."/>
            <person name="Yu S."/>
            <person name="Gao Z."/>
            <person name="Jin L."/>
            <person name="Gu W."/>
            <person name="Wang Z."/>
            <person name="Zhao L."/>
            <person name="Shi B."/>
            <person name="Wen H."/>
            <person name="Lin R."/>
            <person name="Jones M.K."/>
            <person name="Brejova B."/>
            <person name="Vinar T."/>
            <person name="Zhao G."/>
            <person name="McManus D.P."/>
            <person name="Chen Z."/>
            <person name="Zhou Y."/>
            <person name="Wang S."/>
        </authorList>
    </citation>
    <scope>NUCLEOTIDE SEQUENCE [LARGE SCALE GENOMIC DNA]</scope>
</reference>
<evidence type="ECO:0000313" key="2">
    <source>
        <dbReference type="EMBL" id="EUB60673.1"/>
    </source>
</evidence>
<evidence type="ECO:0000313" key="3">
    <source>
        <dbReference type="Proteomes" id="UP000019149"/>
    </source>
</evidence>